<dbReference type="Pfam" id="PF04096">
    <property type="entry name" value="Nucleoporin2"/>
    <property type="match status" value="1"/>
</dbReference>
<dbReference type="FunFam" id="3.30.1610.10:FF:000003">
    <property type="entry name" value="Nucleoporin SONB, putative"/>
    <property type="match status" value="1"/>
</dbReference>
<keyword evidence="4" id="KW-0677">Repeat</keyword>
<evidence type="ECO:0000256" key="2">
    <source>
        <dbReference type="ARBA" id="ARBA00008926"/>
    </source>
</evidence>
<dbReference type="Gene3D" id="1.10.10.2360">
    <property type="match status" value="1"/>
</dbReference>
<dbReference type="FunFam" id="1.10.10.2360:FF:000001">
    <property type="entry name" value="Nuclear pore complex protein Nup98-Nup96"/>
    <property type="match status" value="1"/>
</dbReference>
<dbReference type="Gene3D" id="3.30.1610.10">
    <property type="entry name" value="Peptidase S59, nucleoporin"/>
    <property type="match status" value="1"/>
</dbReference>
<reference evidence="12 13" key="1">
    <citation type="submission" date="2013-03" db="EMBL/GenBank/DDBJ databases">
        <title>The Genome Sequence of Cladophialophora psammophila CBS 110553.</title>
        <authorList>
            <consortium name="The Broad Institute Genomics Platform"/>
            <person name="Cuomo C."/>
            <person name="de Hoog S."/>
            <person name="Gorbushina A."/>
            <person name="Walker B."/>
            <person name="Young S.K."/>
            <person name="Zeng Q."/>
            <person name="Gargeya S."/>
            <person name="Fitzgerald M."/>
            <person name="Haas B."/>
            <person name="Abouelleil A."/>
            <person name="Allen A.W."/>
            <person name="Alvarado L."/>
            <person name="Arachchi H.M."/>
            <person name="Berlin A.M."/>
            <person name="Chapman S.B."/>
            <person name="Gainer-Dewar J."/>
            <person name="Goldberg J."/>
            <person name="Griggs A."/>
            <person name="Gujja S."/>
            <person name="Hansen M."/>
            <person name="Howarth C."/>
            <person name="Imamovic A."/>
            <person name="Ireland A."/>
            <person name="Larimer J."/>
            <person name="McCowan C."/>
            <person name="Murphy C."/>
            <person name="Pearson M."/>
            <person name="Poon T.W."/>
            <person name="Priest M."/>
            <person name="Roberts A."/>
            <person name="Saif S."/>
            <person name="Shea T."/>
            <person name="Sisk P."/>
            <person name="Sykes S."/>
            <person name="Wortman J."/>
            <person name="Nusbaum C."/>
            <person name="Birren B."/>
        </authorList>
    </citation>
    <scope>NUCLEOTIDE SEQUENCE [LARGE SCALE GENOMIC DNA]</scope>
    <source>
        <strain evidence="12 13">CBS 110553</strain>
    </source>
</reference>
<dbReference type="InterPro" id="IPR036903">
    <property type="entry name" value="Nup98_auto-Pept-S59_dom_sf"/>
</dbReference>
<gene>
    <name evidence="12" type="ORF">A1O5_05091</name>
</gene>
<dbReference type="eggNOG" id="KOG0845">
    <property type="taxonomic scope" value="Eukaryota"/>
</dbReference>
<keyword evidence="6" id="KW-0653">Protein transport</keyword>
<dbReference type="EMBL" id="AMGX01000007">
    <property type="protein sequence ID" value="EXJ71285.1"/>
    <property type="molecule type" value="Genomic_DNA"/>
</dbReference>
<dbReference type="InterPro" id="IPR007230">
    <property type="entry name" value="Nup98_auto-Pept-S59_dom"/>
</dbReference>
<evidence type="ECO:0000256" key="7">
    <source>
        <dbReference type="ARBA" id="ARBA00023010"/>
    </source>
</evidence>
<dbReference type="PROSITE" id="PS51434">
    <property type="entry name" value="NUP_C"/>
    <property type="match status" value="1"/>
</dbReference>
<evidence type="ECO:0000259" key="11">
    <source>
        <dbReference type="PROSITE" id="PS51434"/>
    </source>
</evidence>
<comment type="caution">
    <text evidence="12">The sequence shown here is derived from an EMBL/GenBank/DDBJ whole genome shotgun (WGS) entry which is preliminary data.</text>
</comment>
<dbReference type="GO" id="GO:0000973">
    <property type="term" value="P:post-transcriptional tethering of RNA polymerase II gene DNA at nuclear periphery"/>
    <property type="evidence" value="ECO:0007669"/>
    <property type="project" value="TreeGrafter"/>
</dbReference>
<dbReference type="SUPFAM" id="SSF82215">
    <property type="entry name" value="C-terminal autoproteolytic domain of nucleoporin nup98"/>
    <property type="match status" value="1"/>
</dbReference>
<proteinExistence type="inferred from homology"/>
<dbReference type="HOGENOM" id="CLU_015855_0_0_1"/>
<evidence type="ECO:0000313" key="13">
    <source>
        <dbReference type="Proteomes" id="UP000019471"/>
    </source>
</evidence>
<evidence type="ECO:0000256" key="4">
    <source>
        <dbReference type="ARBA" id="ARBA00022737"/>
    </source>
</evidence>
<organism evidence="12 13">
    <name type="scientific">Cladophialophora psammophila CBS 110553</name>
    <dbReference type="NCBI Taxonomy" id="1182543"/>
    <lineage>
        <taxon>Eukaryota</taxon>
        <taxon>Fungi</taxon>
        <taxon>Dikarya</taxon>
        <taxon>Ascomycota</taxon>
        <taxon>Pezizomycotina</taxon>
        <taxon>Eurotiomycetes</taxon>
        <taxon>Chaetothyriomycetidae</taxon>
        <taxon>Chaetothyriales</taxon>
        <taxon>Herpotrichiellaceae</taxon>
        <taxon>Cladophialophora</taxon>
    </lineage>
</organism>
<evidence type="ECO:0000256" key="6">
    <source>
        <dbReference type="ARBA" id="ARBA00022927"/>
    </source>
</evidence>
<dbReference type="GO" id="GO:0008139">
    <property type="term" value="F:nuclear localization sequence binding"/>
    <property type="evidence" value="ECO:0007669"/>
    <property type="project" value="TreeGrafter"/>
</dbReference>
<dbReference type="PANTHER" id="PTHR23198">
    <property type="entry name" value="NUCLEOPORIN"/>
    <property type="match status" value="1"/>
</dbReference>
<evidence type="ECO:0000256" key="5">
    <source>
        <dbReference type="ARBA" id="ARBA00022816"/>
    </source>
</evidence>
<evidence type="ECO:0000256" key="1">
    <source>
        <dbReference type="ARBA" id="ARBA00004567"/>
    </source>
</evidence>
<feature type="compositionally biased region" description="Polar residues" evidence="10">
    <location>
        <begin position="670"/>
        <end position="680"/>
    </location>
</feature>
<protein>
    <recommendedName>
        <fullName evidence="11">Peptidase S59 domain-containing protein</fullName>
    </recommendedName>
</protein>
<dbReference type="GO" id="GO:0003723">
    <property type="term" value="F:RNA binding"/>
    <property type="evidence" value="ECO:0007669"/>
    <property type="project" value="TreeGrafter"/>
</dbReference>
<sequence length="881" mass="91365">MSSGGDRRFVFGSTTSPQSSGFGGFGTSLQPTTQPPAQFGSSFTTTGPSLFGNVGGSTGGLASSSAGRFGASSTSGFGTPSTQGFGTSSTQGFGTPSTQGFGIPSTQGFGTPSTSGFGTASTSGFGTISTPLFKQDASGTPGTFGTPGAFGFGKALKAPTIPMSNGTAIPAFTPTVQRDDVGSNCRYQSISFMPPYSNFSFEELRLADYNAGRRYATPVTSLGGFGSNIFGGFGTGFGTGFAAPATTTSATSLFGTTGATSAGFASKPSLFGTPQSTASPFGTTSFSSSPSPFKGLTTTATTSGQGLFGSTATASAPGFGSSGAPQRVFQPFGSGMGGFGTSTTQNQPSVSAFGGVTTGGTGTPFQFPASSGTSLFGKSAFGGTQGTSAPSGGGIFGGVGTSASSLAPVGTAPSYSQQPWGGSFGTSPWGVSGESTTTAPGSFLPFVSQSTVQQPFGTTKLFGGLGGTSQISQPAAQPMPDFKVSSLNDPNPYGQSSLWTGLHLKPSDGFEPLFTPLAATEKMKESQSKQPAAKPPAKAFYMTPTRRAGLGVRPLGMTVESKAPRRHFAADGDTVLPFNSFDSSRRRWSSGDMQRLTIDPNIRQDLFRRQSLSPEPLSQVKPKAASVTSETDSGKEKPLTEQMGPREEIKSTGVSTEQRPYESKSENESEIGTGSDTSGTRAPKGEVEFISETGDRLLDIVTEDRAAGQSRGKKAASEPTPDLHPGEYWMKPNPDELRQMPADKLQRFTGFVVGRKGCGRVTFDGPVDLTALPMDNLYDEIIRIRPRSITVYPDESSKPPPGQGLNVPATLCIENSWPRAEGKPSAAAISGPHVETHINRLKEMKGTQFIGYEVPTGTWTFKVPHFTDYYDPDLVERNELL</sequence>
<feature type="domain" description="Peptidase S59" evidence="11">
    <location>
        <begin position="725"/>
        <end position="866"/>
    </location>
</feature>
<evidence type="ECO:0000256" key="10">
    <source>
        <dbReference type="SAM" id="MobiDB-lite"/>
    </source>
</evidence>
<evidence type="ECO:0000256" key="8">
    <source>
        <dbReference type="ARBA" id="ARBA00023132"/>
    </source>
</evidence>
<keyword evidence="3" id="KW-0813">Transport</keyword>
<dbReference type="InterPro" id="IPR037665">
    <property type="entry name" value="Nucleoporin_S59-like"/>
</dbReference>
<comment type="similarity">
    <text evidence="2">Belongs to the nucleoporin GLFG family.</text>
</comment>
<dbReference type="GO" id="GO:0051028">
    <property type="term" value="P:mRNA transport"/>
    <property type="evidence" value="ECO:0007669"/>
    <property type="project" value="UniProtKB-KW"/>
</dbReference>
<dbReference type="PANTHER" id="PTHR23198:SF6">
    <property type="entry name" value="NUCLEAR PORE COMPLEX PROTEIN NUP98-NUP96"/>
    <property type="match status" value="1"/>
</dbReference>
<evidence type="ECO:0000256" key="3">
    <source>
        <dbReference type="ARBA" id="ARBA00022448"/>
    </source>
</evidence>
<dbReference type="GO" id="GO:0034398">
    <property type="term" value="P:telomere tethering at nuclear periphery"/>
    <property type="evidence" value="ECO:0007669"/>
    <property type="project" value="TreeGrafter"/>
</dbReference>
<feature type="region of interest" description="Disordered" evidence="10">
    <location>
        <begin position="704"/>
        <end position="728"/>
    </location>
</feature>
<dbReference type="Proteomes" id="UP000019471">
    <property type="component" value="Unassembled WGS sequence"/>
</dbReference>
<feature type="region of interest" description="Disordered" evidence="10">
    <location>
        <begin position="573"/>
        <end position="592"/>
    </location>
</feature>
<feature type="region of interest" description="Disordered" evidence="10">
    <location>
        <begin position="1"/>
        <end position="121"/>
    </location>
</feature>
<keyword evidence="9" id="KW-0539">Nucleus</keyword>
<accession>W9X1S6</accession>
<keyword evidence="5" id="KW-0509">mRNA transport</keyword>
<dbReference type="OrthoDB" id="3797628at2759"/>
<dbReference type="GO" id="GO:0006405">
    <property type="term" value="P:RNA export from nucleus"/>
    <property type="evidence" value="ECO:0007669"/>
    <property type="project" value="TreeGrafter"/>
</dbReference>
<dbReference type="GO" id="GO:0017056">
    <property type="term" value="F:structural constituent of nuclear pore"/>
    <property type="evidence" value="ECO:0007669"/>
    <property type="project" value="InterPro"/>
</dbReference>
<feature type="compositionally biased region" description="Basic and acidic residues" evidence="10">
    <location>
        <begin position="632"/>
        <end position="650"/>
    </location>
</feature>
<keyword evidence="7" id="KW-0811">Translocation</keyword>
<feature type="region of interest" description="Disordered" evidence="10">
    <location>
        <begin position="612"/>
        <end position="684"/>
    </location>
</feature>
<keyword evidence="8" id="KW-0906">Nuclear pore complex</keyword>
<evidence type="ECO:0000313" key="12">
    <source>
        <dbReference type="EMBL" id="EXJ71285.1"/>
    </source>
</evidence>
<dbReference type="GO" id="GO:0044614">
    <property type="term" value="C:nuclear pore cytoplasmic filaments"/>
    <property type="evidence" value="ECO:0007669"/>
    <property type="project" value="TreeGrafter"/>
</dbReference>
<feature type="compositionally biased region" description="Polar residues" evidence="10">
    <location>
        <begin position="27"/>
        <end position="48"/>
    </location>
</feature>
<dbReference type="RefSeq" id="XP_007743884.1">
    <property type="nucleotide sequence ID" value="XM_007745694.1"/>
</dbReference>
<name>W9X1S6_9EURO</name>
<keyword evidence="13" id="KW-1185">Reference proteome</keyword>
<dbReference type="STRING" id="1182543.W9X1S6"/>
<dbReference type="AlphaFoldDB" id="W9X1S6"/>
<feature type="compositionally biased region" description="Low complexity" evidence="10">
    <location>
        <begin position="60"/>
        <end position="121"/>
    </location>
</feature>
<dbReference type="GeneID" id="19189811"/>
<evidence type="ECO:0000256" key="9">
    <source>
        <dbReference type="ARBA" id="ARBA00023242"/>
    </source>
</evidence>
<comment type="subcellular location">
    <subcellularLocation>
        <location evidence="1">Nucleus</location>
        <location evidence="1">Nuclear pore complex</location>
    </subcellularLocation>
</comment>
<dbReference type="GO" id="GO:0006606">
    <property type="term" value="P:protein import into nucleus"/>
    <property type="evidence" value="ECO:0007669"/>
    <property type="project" value="TreeGrafter"/>
</dbReference>